<dbReference type="AlphaFoldDB" id="A0A3P1CEE6"/>
<proteinExistence type="predicted"/>
<dbReference type="OrthoDB" id="622163at2"/>
<gene>
    <name evidence="2" type="ORF">EHT87_24485</name>
</gene>
<reference evidence="2 3" key="1">
    <citation type="submission" date="2018-11" db="EMBL/GenBank/DDBJ databases">
        <authorList>
            <person name="Zhou Z."/>
            <person name="Wang G."/>
        </authorList>
    </citation>
    <scope>NUCLEOTIDE SEQUENCE [LARGE SCALE GENOMIC DNA]</scope>
    <source>
        <strain evidence="2 3">KCTC42998</strain>
    </source>
</reference>
<feature type="chain" id="PRO_5018009120" evidence="1">
    <location>
        <begin position="23"/>
        <end position="503"/>
    </location>
</feature>
<dbReference type="SUPFAM" id="SSF48452">
    <property type="entry name" value="TPR-like"/>
    <property type="match status" value="1"/>
</dbReference>
<sequence length="503" mass="54521">MNFSSYKKYLMVPILLSMGACGGFVDDINVSPNNSATATPSVLLPTVLAGAGFANNGELNRFGSVVMNYLAGANGSPAAYDIFNTNGADFGNQWRFDLYGGTLVNAQKLIEVANQTDSKMYTGIAKIMKAYAFSMATDIWGDVPYSQALKGEEFLQPRLDKQEDIYKGNQAQGIQSLFDLVREGLADLEVASTLTPVQAASTLKPTTDDIVYGGNLDNWKRAGNTMLLKLANTISKKEPALAKQIITEVLTKNMYITSNAQDLNVKFGSSVGSTSAIWNLAIFGSFSNELIMSTRFLNVLRPSATDPTKTDPRLPVFFTKPAADYVTIDNGFRGTLPSPATTWSRYAPYVTGAQGEGPVRLVTNFQRAFILAESALTLGTPGDPQALYTEGITASMKLAGITDAAITAYLAANPNVATLTGTNEQKLEQIITQKWIAWTGNGLESWNDWRRTGYPKLTASLNAVGIDGTRPVRAAYITQEIERNPAFPNPGPQSNVRVWWDVD</sequence>
<keyword evidence="1" id="KW-0732">Signal</keyword>
<feature type="signal peptide" evidence="1">
    <location>
        <begin position="1"/>
        <end position="22"/>
    </location>
</feature>
<comment type="caution">
    <text evidence="2">The sequence shown here is derived from an EMBL/GenBank/DDBJ whole genome shotgun (WGS) entry which is preliminary data.</text>
</comment>
<dbReference type="PROSITE" id="PS51257">
    <property type="entry name" value="PROKAR_LIPOPROTEIN"/>
    <property type="match status" value="1"/>
</dbReference>
<dbReference type="Proteomes" id="UP000274271">
    <property type="component" value="Unassembled WGS sequence"/>
</dbReference>
<dbReference type="InterPro" id="IPR011990">
    <property type="entry name" value="TPR-like_helical_dom_sf"/>
</dbReference>
<dbReference type="Gene3D" id="1.25.40.390">
    <property type="match status" value="1"/>
</dbReference>
<dbReference type="EMBL" id="RQJP01000005">
    <property type="protein sequence ID" value="RRB11628.1"/>
    <property type="molecule type" value="Genomic_DNA"/>
</dbReference>
<keyword evidence="2" id="KW-0449">Lipoprotein</keyword>
<keyword evidence="3" id="KW-1185">Reference proteome</keyword>
<evidence type="ECO:0000313" key="2">
    <source>
        <dbReference type="EMBL" id="RRB11628.1"/>
    </source>
</evidence>
<dbReference type="Pfam" id="PF12771">
    <property type="entry name" value="SusD-like_2"/>
    <property type="match status" value="1"/>
</dbReference>
<evidence type="ECO:0000256" key="1">
    <source>
        <dbReference type="SAM" id="SignalP"/>
    </source>
</evidence>
<name>A0A3P1CEE6_9BACT</name>
<dbReference type="InterPro" id="IPR041662">
    <property type="entry name" value="SusD-like_2"/>
</dbReference>
<protein>
    <submittedName>
        <fullName evidence="2">SusD/RagB family nutrient-binding outer membrane lipoprotein</fullName>
    </submittedName>
</protein>
<accession>A0A3P1CEE6</accession>
<dbReference type="RefSeq" id="WP_124909296.1">
    <property type="nucleotide sequence ID" value="NZ_RQJP01000005.1"/>
</dbReference>
<organism evidence="2 3">
    <name type="scientific">Larkinella knui</name>
    <dbReference type="NCBI Taxonomy" id="2025310"/>
    <lineage>
        <taxon>Bacteria</taxon>
        <taxon>Pseudomonadati</taxon>
        <taxon>Bacteroidota</taxon>
        <taxon>Cytophagia</taxon>
        <taxon>Cytophagales</taxon>
        <taxon>Spirosomataceae</taxon>
        <taxon>Larkinella</taxon>
    </lineage>
</organism>
<evidence type="ECO:0000313" key="3">
    <source>
        <dbReference type="Proteomes" id="UP000274271"/>
    </source>
</evidence>